<dbReference type="Gene3D" id="1.10.10.10">
    <property type="entry name" value="Winged helix-like DNA-binding domain superfamily/Winged helix DNA-binding domain"/>
    <property type="match status" value="1"/>
</dbReference>
<sequence>MSSEFQSSQPIYMQIVDRIIIDILQEKQSLGGKMPSVREMAIKMGVNPNTIQRAYSELERMDIVETRRGQGTFVLENDDLLDQLRDSMQKEFIENYVQKMKEIGASNQQMISQLKRYLKEDE</sequence>
<dbReference type="PANTHER" id="PTHR38445:SF6">
    <property type="entry name" value="GNTR-FAMILY TRANSCRIPTIONAL REGULATOR"/>
    <property type="match status" value="1"/>
</dbReference>
<evidence type="ECO:0000256" key="2">
    <source>
        <dbReference type="ARBA" id="ARBA00023125"/>
    </source>
</evidence>
<keyword evidence="6" id="KW-1185">Reference proteome</keyword>
<dbReference type="EMBL" id="JASTZU010000018">
    <property type="protein sequence ID" value="MDL4839743.1"/>
    <property type="molecule type" value="Genomic_DNA"/>
</dbReference>
<keyword evidence="1" id="KW-0805">Transcription regulation</keyword>
<dbReference type="SUPFAM" id="SSF46785">
    <property type="entry name" value="Winged helix' DNA-binding domain"/>
    <property type="match status" value="1"/>
</dbReference>
<dbReference type="Proteomes" id="UP001235343">
    <property type="component" value="Unassembled WGS sequence"/>
</dbReference>
<dbReference type="InterPro" id="IPR036390">
    <property type="entry name" value="WH_DNA-bd_sf"/>
</dbReference>
<evidence type="ECO:0000256" key="1">
    <source>
        <dbReference type="ARBA" id="ARBA00023015"/>
    </source>
</evidence>
<dbReference type="PROSITE" id="PS50949">
    <property type="entry name" value="HTH_GNTR"/>
    <property type="match status" value="1"/>
</dbReference>
<dbReference type="RefSeq" id="WP_285930695.1">
    <property type="nucleotide sequence ID" value="NZ_JASTZU010000018.1"/>
</dbReference>
<comment type="caution">
    <text evidence="5">The sequence shown here is derived from an EMBL/GenBank/DDBJ whole genome shotgun (WGS) entry which is preliminary data.</text>
</comment>
<dbReference type="SMART" id="SM00345">
    <property type="entry name" value="HTH_GNTR"/>
    <property type="match status" value="1"/>
</dbReference>
<gene>
    <name evidence="5" type="ORF">QQS35_04635</name>
</gene>
<name>A0ABT7L1P7_9BACI</name>
<reference evidence="5 6" key="1">
    <citation type="submission" date="2023-06" db="EMBL/GenBank/DDBJ databases">
        <title>Aquibacillus rhizosphaerae LR5S19.</title>
        <authorList>
            <person name="Sun J.-Q."/>
        </authorList>
    </citation>
    <scope>NUCLEOTIDE SEQUENCE [LARGE SCALE GENOMIC DNA]</scope>
    <source>
        <strain evidence="5 6">LR5S19</strain>
    </source>
</reference>
<evidence type="ECO:0000259" key="4">
    <source>
        <dbReference type="PROSITE" id="PS50949"/>
    </source>
</evidence>
<evidence type="ECO:0000313" key="6">
    <source>
        <dbReference type="Proteomes" id="UP001235343"/>
    </source>
</evidence>
<dbReference type="CDD" id="cd07377">
    <property type="entry name" value="WHTH_GntR"/>
    <property type="match status" value="1"/>
</dbReference>
<dbReference type="PANTHER" id="PTHR38445">
    <property type="entry name" value="HTH-TYPE TRANSCRIPTIONAL REPRESSOR YTRA"/>
    <property type="match status" value="1"/>
</dbReference>
<keyword evidence="2" id="KW-0238">DNA-binding</keyword>
<dbReference type="Pfam" id="PF00392">
    <property type="entry name" value="GntR"/>
    <property type="match status" value="1"/>
</dbReference>
<evidence type="ECO:0000313" key="5">
    <source>
        <dbReference type="EMBL" id="MDL4839743.1"/>
    </source>
</evidence>
<organism evidence="5 6">
    <name type="scientific">Aquibacillus rhizosphaerae</name>
    <dbReference type="NCBI Taxonomy" id="3051431"/>
    <lineage>
        <taxon>Bacteria</taxon>
        <taxon>Bacillati</taxon>
        <taxon>Bacillota</taxon>
        <taxon>Bacilli</taxon>
        <taxon>Bacillales</taxon>
        <taxon>Bacillaceae</taxon>
        <taxon>Aquibacillus</taxon>
    </lineage>
</organism>
<feature type="domain" description="HTH gntR-type" evidence="4">
    <location>
        <begin position="9"/>
        <end position="77"/>
    </location>
</feature>
<protein>
    <submittedName>
        <fullName evidence="5">GntR family transcriptional regulator</fullName>
    </submittedName>
</protein>
<dbReference type="InterPro" id="IPR000524">
    <property type="entry name" value="Tscrpt_reg_HTH_GntR"/>
</dbReference>
<accession>A0ABT7L1P7</accession>
<keyword evidence="3" id="KW-0804">Transcription</keyword>
<dbReference type="InterPro" id="IPR036388">
    <property type="entry name" value="WH-like_DNA-bd_sf"/>
</dbReference>
<proteinExistence type="predicted"/>
<evidence type="ECO:0000256" key="3">
    <source>
        <dbReference type="ARBA" id="ARBA00023163"/>
    </source>
</evidence>